<gene>
    <name evidence="1" type="ORF">B0H15DRAFT_841243</name>
</gene>
<sequence length="367" mass="41022">GSMDALAPELVDHIIDCICCDSVDEDAMKSWGLLARKWRRRTRYHLFSRVSLNAQNLGAFINLVETSSLPILSFVRNLELEYHGTSLDATLLTRLHRCPNLVRIYLHVLDPTGDGAVWINSHALYHHLRSWNDSSGSISHLDVRLASSVELPLRAVINLLSCVPCIQKLGIYGASRLAKDSDVYPDSSFAPSVLRHLDLESLDGGAELLGWLLSLAALPKLKSLRFSGFVYGDDTQSIEAVEAYLRRAGDEVESLEIRVRGRWADAVHFQRRILLYMPKLRNFVFTCPSTSMLLQTLSLLPASGCLQAIHATVHDPEDSDILVYLDTELAKPAFRILEKFSLKSTRNIITAQTRHLMPLANARGILV</sequence>
<evidence type="ECO:0000313" key="2">
    <source>
        <dbReference type="Proteomes" id="UP001222325"/>
    </source>
</evidence>
<proteinExistence type="predicted"/>
<dbReference type="Proteomes" id="UP001222325">
    <property type="component" value="Unassembled WGS sequence"/>
</dbReference>
<accession>A0AAD6U3D1</accession>
<protein>
    <recommendedName>
        <fullName evidence="3">F-box domain-containing protein</fullName>
    </recommendedName>
</protein>
<comment type="caution">
    <text evidence="1">The sequence shown here is derived from an EMBL/GenBank/DDBJ whole genome shotgun (WGS) entry which is preliminary data.</text>
</comment>
<dbReference type="EMBL" id="JARJCN010000026">
    <property type="protein sequence ID" value="KAJ7088411.1"/>
    <property type="molecule type" value="Genomic_DNA"/>
</dbReference>
<reference evidence="1" key="1">
    <citation type="submission" date="2023-03" db="EMBL/GenBank/DDBJ databases">
        <title>Massive genome expansion in bonnet fungi (Mycena s.s.) driven by repeated elements and novel gene families across ecological guilds.</title>
        <authorList>
            <consortium name="Lawrence Berkeley National Laboratory"/>
            <person name="Harder C.B."/>
            <person name="Miyauchi S."/>
            <person name="Viragh M."/>
            <person name="Kuo A."/>
            <person name="Thoen E."/>
            <person name="Andreopoulos B."/>
            <person name="Lu D."/>
            <person name="Skrede I."/>
            <person name="Drula E."/>
            <person name="Henrissat B."/>
            <person name="Morin E."/>
            <person name="Kohler A."/>
            <person name="Barry K."/>
            <person name="LaButti K."/>
            <person name="Morin E."/>
            <person name="Salamov A."/>
            <person name="Lipzen A."/>
            <person name="Mereny Z."/>
            <person name="Hegedus B."/>
            <person name="Baldrian P."/>
            <person name="Stursova M."/>
            <person name="Weitz H."/>
            <person name="Taylor A."/>
            <person name="Grigoriev I.V."/>
            <person name="Nagy L.G."/>
            <person name="Martin F."/>
            <person name="Kauserud H."/>
        </authorList>
    </citation>
    <scope>NUCLEOTIDE SEQUENCE</scope>
    <source>
        <strain evidence="1">CBHHK173m</strain>
    </source>
</reference>
<evidence type="ECO:0008006" key="3">
    <source>
        <dbReference type="Google" id="ProtNLM"/>
    </source>
</evidence>
<name>A0AAD6U3D1_9AGAR</name>
<dbReference type="SUPFAM" id="SSF52047">
    <property type="entry name" value="RNI-like"/>
    <property type="match status" value="1"/>
</dbReference>
<feature type="non-terminal residue" evidence="1">
    <location>
        <position position="1"/>
    </location>
</feature>
<dbReference type="Gene3D" id="3.80.10.10">
    <property type="entry name" value="Ribonuclease Inhibitor"/>
    <property type="match status" value="1"/>
</dbReference>
<keyword evidence="2" id="KW-1185">Reference proteome</keyword>
<dbReference type="AlphaFoldDB" id="A0AAD6U3D1"/>
<evidence type="ECO:0000313" key="1">
    <source>
        <dbReference type="EMBL" id="KAJ7088411.1"/>
    </source>
</evidence>
<organism evidence="1 2">
    <name type="scientific">Mycena belliarum</name>
    <dbReference type="NCBI Taxonomy" id="1033014"/>
    <lineage>
        <taxon>Eukaryota</taxon>
        <taxon>Fungi</taxon>
        <taxon>Dikarya</taxon>
        <taxon>Basidiomycota</taxon>
        <taxon>Agaricomycotina</taxon>
        <taxon>Agaricomycetes</taxon>
        <taxon>Agaricomycetidae</taxon>
        <taxon>Agaricales</taxon>
        <taxon>Marasmiineae</taxon>
        <taxon>Mycenaceae</taxon>
        <taxon>Mycena</taxon>
    </lineage>
</organism>
<dbReference type="InterPro" id="IPR032675">
    <property type="entry name" value="LRR_dom_sf"/>
</dbReference>